<evidence type="ECO:0000256" key="2">
    <source>
        <dbReference type="SAM" id="SignalP"/>
    </source>
</evidence>
<evidence type="ECO:0000313" key="5">
    <source>
        <dbReference type="Proteomes" id="UP000486602"/>
    </source>
</evidence>
<organism evidence="4 5">
    <name type="scientific">Cryomorpha ignava</name>
    <dbReference type="NCBI Taxonomy" id="101383"/>
    <lineage>
        <taxon>Bacteria</taxon>
        <taxon>Pseudomonadati</taxon>
        <taxon>Bacteroidota</taxon>
        <taxon>Flavobacteriia</taxon>
        <taxon>Flavobacteriales</taxon>
        <taxon>Cryomorphaceae</taxon>
        <taxon>Cryomorpha</taxon>
    </lineage>
</organism>
<dbReference type="InterPro" id="IPR010620">
    <property type="entry name" value="SBBP_repeat"/>
</dbReference>
<reference evidence="4 5" key="1">
    <citation type="submission" date="2020-02" db="EMBL/GenBank/DDBJ databases">
        <title>Out from the shadows clarifying the taxonomy of the family Cryomorphaceae and related taxa by utilizing the GTDB taxonomic framework.</title>
        <authorList>
            <person name="Bowman J.P."/>
        </authorList>
    </citation>
    <scope>NUCLEOTIDE SEQUENCE [LARGE SCALE GENOMIC DNA]</scope>
    <source>
        <strain evidence="4 5">QSSC 1-22</strain>
    </source>
</reference>
<dbReference type="InterPro" id="IPR052918">
    <property type="entry name" value="Motility_Chemotaxis_Reg"/>
</dbReference>
<dbReference type="AlphaFoldDB" id="A0A7K3WWB7"/>
<dbReference type="Proteomes" id="UP000486602">
    <property type="component" value="Unassembled WGS sequence"/>
</dbReference>
<proteinExistence type="predicted"/>
<evidence type="ECO:0000256" key="1">
    <source>
        <dbReference type="ARBA" id="ARBA00022729"/>
    </source>
</evidence>
<dbReference type="Gene3D" id="2.120.10.30">
    <property type="entry name" value="TolB, C-terminal domain"/>
    <property type="match status" value="1"/>
</dbReference>
<dbReference type="InterPro" id="IPR011042">
    <property type="entry name" value="6-blade_b-propeller_TolB-like"/>
</dbReference>
<gene>
    <name evidence="4" type="ORF">G3O08_17130</name>
</gene>
<dbReference type="EMBL" id="JAAGVY010000045">
    <property type="protein sequence ID" value="NEN25222.1"/>
    <property type="molecule type" value="Genomic_DNA"/>
</dbReference>
<dbReference type="NCBIfam" id="TIGR04183">
    <property type="entry name" value="Por_Secre_tail"/>
    <property type="match status" value="1"/>
</dbReference>
<dbReference type="RefSeq" id="WP_163286681.1">
    <property type="nucleotide sequence ID" value="NZ_JAAGVY010000045.1"/>
</dbReference>
<comment type="caution">
    <text evidence="4">The sequence shown here is derived from an EMBL/GenBank/DDBJ whole genome shotgun (WGS) entry which is preliminary data.</text>
</comment>
<dbReference type="SUPFAM" id="SSF63825">
    <property type="entry name" value="YWTD domain"/>
    <property type="match status" value="1"/>
</dbReference>
<name>A0A7K3WWB7_9FLAO</name>
<feature type="domain" description="Secretion system C-terminal sorting" evidence="3">
    <location>
        <begin position="643"/>
        <end position="711"/>
    </location>
</feature>
<feature type="chain" id="PRO_5029748007" evidence="2">
    <location>
        <begin position="23"/>
        <end position="715"/>
    </location>
</feature>
<protein>
    <submittedName>
        <fullName evidence="4">T9SS type A sorting domain-containing protein</fullName>
    </submittedName>
</protein>
<accession>A0A7K3WWB7</accession>
<sequence>MTTTNNFIAVGILFLISMQSMAQIPVLEWAGHMGGINAEEGKAIAVDTDGNVYTAGRFQGMADLDPGPEIVNLDAVGWWDIYIQKLDGDGNLLWVKQIGQSFDIKANSIAVDAAGDVFIAGSFQGTIDFDPGPENHSLTAPGEDGGYVLKLDPNGNFEWAIHTGGDAGAIASSLALDTLGNVYTIGSFLGTVDFDPGNDVYSLTSFGWWDIYVLKLDTDGNFIWAKQMGGTDIEFGTSIAVAASGHVYTTGYFTSIADFDPGSETFNLEAFGDYNDIFIQKLDADGDFIWAKQIGGNSYDRSKAIAVDSFENVYTTGWFEDTADFDPGSDTFSLTSIGGRDIFINKLDANGDFLWAKRMGSTYGDEGFAIAIDTAGGVYTTGYFQGTTDFDPGTNTMNLNSIGSFDAFIQKLDTDGNFVWALQYGSNSYDISNAIMVDASANVYTTGYFTYTVDFDPGVNTHSFTALGDNDIVVQKLSHCYATAIPIPYNVDLPPLNALCVLQAWDVTNPLAMGDCGQVITGYPDLNFPVSNQSITEILWTYEDGYGNVSTQTQPISWVDMDVTTSVNAITITANNANGTYQWLDCDNNDIPIIGATNQSFTASANGNYAVEITEGGCVGTSECVAIISVGLNEPDQINTLTVYPNPITEIVYIAFEKSITNATLSISDVNGKLIYTTKVHNTANASIDFKAAPGVYFLNIKSKDGQKTVQIVKE</sequence>
<dbReference type="Pfam" id="PF06739">
    <property type="entry name" value="SBBP"/>
    <property type="match status" value="2"/>
</dbReference>
<dbReference type="Pfam" id="PF18962">
    <property type="entry name" value="Por_Secre_tail"/>
    <property type="match status" value="1"/>
</dbReference>
<keyword evidence="5" id="KW-1185">Reference proteome</keyword>
<feature type="signal peptide" evidence="2">
    <location>
        <begin position="1"/>
        <end position="22"/>
    </location>
</feature>
<dbReference type="InterPro" id="IPR026444">
    <property type="entry name" value="Secre_tail"/>
</dbReference>
<evidence type="ECO:0000313" key="4">
    <source>
        <dbReference type="EMBL" id="NEN25222.1"/>
    </source>
</evidence>
<dbReference type="PANTHER" id="PTHR35580">
    <property type="entry name" value="CELL SURFACE GLYCOPROTEIN (S-LAYER PROTEIN)-LIKE PROTEIN"/>
    <property type="match status" value="1"/>
</dbReference>
<dbReference type="Gene3D" id="2.60.40.3080">
    <property type="match status" value="1"/>
</dbReference>
<dbReference type="PANTHER" id="PTHR35580:SF1">
    <property type="entry name" value="PHYTASE-LIKE DOMAIN-CONTAINING PROTEIN"/>
    <property type="match status" value="1"/>
</dbReference>
<keyword evidence="1 2" id="KW-0732">Signal</keyword>
<evidence type="ECO:0000259" key="3">
    <source>
        <dbReference type="Pfam" id="PF18962"/>
    </source>
</evidence>